<dbReference type="InterPro" id="IPR010035">
    <property type="entry name" value="Thi_S"/>
</dbReference>
<name>A0A2S0K0Y0_LYSSH</name>
<dbReference type="Gene3D" id="3.10.20.30">
    <property type="match status" value="1"/>
</dbReference>
<evidence type="ECO:0000313" key="1">
    <source>
        <dbReference type="EMBL" id="AVK96904.1"/>
    </source>
</evidence>
<dbReference type="GeneID" id="48276892"/>
<dbReference type="PANTHER" id="PTHR34472">
    <property type="entry name" value="SULFUR CARRIER PROTEIN THIS"/>
    <property type="match status" value="1"/>
</dbReference>
<evidence type="ECO:0000313" key="2">
    <source>
        <dbReference type="Proteomes" id="UP000238825"/>
    </source>
</evidence>
<dbReference type="InterPro" id="IPR003749">
    <property type="entry name" value="ThiS/MoaD-like"/>
</dbReference>
<organism evidence="1 2">
    <name type="scientific">Lysinibacillus sphaericus</name>
    <name type="common">Bacillus sphaericus</name>
    <dbReference type="NCBI Taxonomy" id="1421"/>
    <lineage>
        <taxon>Bacteria</taxon>
        <taxon>Bacillati</taxon>
        <taxon>Bacillota</taxon>
        <taxon>Bacilli</taxon>
        <taxon>Bacillales</taxon>
        <taxon>Bacillaceae</taxon>
        <taxon>Lysinibacillus</taxon>
    </lineage>
</organism>
<dbReference type="CDD" id="cd00565">
    <property type="entry name" value="Ubl_ThiS"/>
    <property type="match status" value="1"/>
</dbReference>
<reference evidence="1 2" key="1">
    <citation type="submission" date="2017-03" db="EMBL/GenBank/DDBJ databases">
        <title>The whole genome sequencing and assembly of Lysinibacillus sphaericus DSM 28T strain.</title>
        <authorList>
            <person name="Lee Y.-J."/>
            <person name="Yi H."/>
            <person name="Bahn Y.-S."/>
            <person name="Kim J.F."/>
            <person name="Lee D.-W."/>
        </authorList>
    </citation>
    <scope>NUCLEOTIDE SEQUENCE [LARGE SCALE GENOMIC DNA]</scope>
    <source>
        <strain evidence="1 2">DSM 28</strain>
    </source>
</reference>
<dbReference type="NCBIfam" id="TIGR01683">
    <property type="entry name" value="thiS"/>
    <property type="match status" value="1"/>
</dbReference>
<dbReference type="RefSeq" id="WP_024361659.1">
    <property type="nucleotide sequence ID" value="NZ_BJNS01000010.1"/>
</dbReference>
<dbReference type="SUPFAM" id="SSF54285">
    <property type="entry name" value="MoaD/ThiS"/>
    <property type="match status" value="1"/>
</dbReference>
<sequence length="64" mass="7068">MFINGNRMEVPDHVKTIESLLIHLGLQEKIVVVEQNGVILKKENYSTVVKSTDSIEIVTFVGGG</sequence>
<protein>
    <submittedName>
        <fullName evidence="1">Thiamine biosynthesis protein ThiS</fullName>
    </submittedName>
</protein>
<dbReference type="PANTHER" id="PTHR34472:SF1">
    <property type="entry name" value="SULFUR CARRIER PROTEIN THIS"/>
    <property type="match status" value="1"/>
</dbReference>
<gene>
    <name evidence="1" type="ORF">LS41612_11850</name>
</gene>
<dbReference type="EMBL" id="CP019980">
    <property type="protein sequence ID" value="AVK96904.1"/>
    <property type="molecule type" value="Genomic_DNA"/>
</dbReference>
<dbReference type="InterPro" id="IPR016155">
    <property type="entry name" value="Mopterin_synth/thiamin_S_b"/>
</dbReference>
<accession>A0A2S0K0Y0</accession>
<dbReference type="Pfam" id="PF02597">
    <property type="entry name" value="ThiS"/>
    <property type="match status" value="1"/>
</dbReference>
<dbReference type="InterPro" id="IPR012675">
    <property type="entry name" value="Beta-grasp_dom_sf"/>
</dbReference>
<dbReference type="AlphaFoldDB" id="A0A2S0K0Y0"/>
<proteinExistence type="predicted"/>
<dbReference type="Proteomes" id="UP000238825">
    <property type="component" value="Chromosome"/>
</dbReference>